<keyword evidence="1" id="KW-1133">Transmembrane helix</keyword>
<feature type="transmembrane region" description="Helical" evidence="1">
    <location>
        <begin position="110"/>
        <end position="132"/>
    </location>
</feature>
<proteinExistence type="predicted"/>
<feature type="transmembrane region" description="Helical" evidence="1">
    <location>
        <begin position="47"/>
        <end position="65"/>
    </location>
</feature>
<evidence type="ECO:0000256" key="1">
    <source>
        <dbReference type="SAM" id="Phobius"/>
    </source>
</evidence>
<feature type="transmembrane region" description="Helical" evidence="1">
    <location>
        <begin position="185"/>
        <end position="209"/>
    </location>
</feature>
<sequence>MAFLIACPLLALVPTFFEILQHIVEVHIGMYGGIAAARATEHDPLRMAFGFVKVIALMVPGYWITRFLVRHDAAFARRVDPRAIQLFAGWLFFSALLAGVQLFALPQGGAGQLVAILLGEIVTCLLLGWAVAAPLGSASIGPFRSIAIMGRRLPWTFFFMLAAILPLMVPHYIFAALAILGPKSLLWPIMLLDSLLVAWLTAVMIAAGYHAAIRATDLAGFSVILGAGTTNEIEMPAKISNQIS</sequence>
<gene>
    <name evidence="2" type="ORF">HZF05_13720</name>
</gene>
<evidence type="ECO:0000313" key="3">
    <source>
        <dbReference type="Proteomes" id="UP000570166"/>
    </source>
</evidence>
<dbReference type="EMBL" id="JACEIB010000023">
    <property type="protein sequence ID" value="MBA2935143.1"/>
    <property type="molecule type" value="Genomic_DNA"/>
</dbReference>
<accession>A0A838L6N2</accession>
<reference evidence="2 3" key="1">
    <citation type="submission" date="2020-07" db="EMBL/GenBank/DDBJ databases">
        <authorList>
            <person name="Sun Q."/>
        </authorList>
    </citation>
    <scope>NUCLEOTIDE SEQUENCE [LARGE SCALE GENOMIC DNA]</scope>
    <source>
        <strain evidence="2 3">CGMCC 1.13654</strain>
    </source>
</reference>
<feature type="transmembrane region" description="Helical" evidence="1">
    <location>
        <begin position="86"/>
        <end position="104"/>
    </location>
</feature>
<protein>
    <submittedName>
        <fullName evidence="2">Uncharacterized protein</fullName>
    </submittedName>
</protein>
<dbReference type="RefSeq" id="WP_181638875.1">
    <property type="nucleotide sequence ID" value="NZ_JACEIB010000023.1"/>
</dbReference>
<keyword evidence="1" id="KW-0472">Membrane</keyword>
<dbReference type="AlphaFoldDB" id="A0A838L6N2"/>
<name>A0A838L6N2_9SPHN</name>
<evidence type="ECO:0000313" key="2">
    <source>
        <dbReference type="EMBL" id="MBA2935143.1"/>
    </source>
</evidence>
<keyword evidence="1" id="KW-0812">Transmembrane</keyword>
<keyword evidence="3" id="KW-1185">Reference proteome</keyword>
<feature type="transmembrane region" description="Helical" evidence="1">
    <location>
        <begin position="153"/>
        <end position="179"/>
    </location>
</feature>
<comment type="caution">
    <text evidence="2">The sequence shown here is derived from an EMBL/GenBank/DDBJ whole genome shotgun (WGS) entry which is preliminary data.</text>
</comment>
<organism evidence="2 3">
    <name type="scientific">Sphingomonas chungangi</name>
    <dbReference type="NCBI Taxonomy" id="2683589"/>
    <lineage>
        <taxon>Bacteria</taxon>
        <taxon>Pseudomonadati</taxon>
        <taxon>Pseudomonadota</taxon>
        <taxon>Alphaproteobacteria</taxon>
        <taxon>Sphingomonadales</taxon>
        <taxon>Sphingomonadaceae</taxon>
        <taxon>Sphingomonas</taxon>
    </lineage>
</organism>
<dbReference type="Proteomes" id="UP000570166">
    <property type="component" value="Unassembled WGS sequence"/>
</dbReference>